<feature type="region of interest" description="Disordered" evidence="1">
    <location>
        <begin position="81"/>
        <end position="100"/>
    </location>
</feature>
<name>A0A6H5J9L8_9HYME</name>
<keyword evidence="3" id="KW-1185">Reference proteome</keyword>
<dbReference type="AlphaFoldDB" id="A0A6H5J9L8"/>
<evidence type="ECO:0000313" key="3">
    <source>
        <dbReference type="Proteomes" id="UP000479190"/>
    </source>
</evidence>
<reference evidence="2 3" key="1">
    <citation type="submission" date="2020-02" db="EMBL/GenBank/DDBJ databases">
        <authorList>
            <person name="Ferguson B K."/>
        </authorList>
    </citation>
    <scope>NUCLEOTIDE SEQUENCE [LARGE SCALE GENOMIC DNA]</scope>
</reference>
<evidence type="ECO:0008006" key="4">
    <source>
        <dbReference type="Google" id="ProtNLM"/>
    </source>
</evidence>
<organism evidence="2 3">
    <name type="scientific">Trichogramma brassicae</name>
    <dbReference type="NCBI Taxonomy" id="86971"/>
    <lineage>
        <taxon>Eukaryota</taxon>
        <taxon>Metazoa</taxon>
        <taxon>Ecdysozoa</taxon>
        <taxon>Arthropoda</taxon>
        <taxon>Hexapoda</taxon>
        <taxon>Insecta</taxon>
        <taxon>Pterygota</taxon>
        <taxon>Neoptera</taxon>
        <taxon>Endopterygota</taxon>
        <taxon>Hymenoptera</taxon>
        <taxon>Apocrita</taxon>
        <taxon>Proctotrupomorpha</taxon>
        <taxon>Chalcidoidea</taxon>
        <taxon>Trichogrammatidae</taxon>
        <taxon>Trichogramma</taxon>
    </lineage>
</organism>
<dbReference type="Proteomes" id="UP000479190">
    <property type="component" value="Unassembled WGS sequence"/>
</dbReference>
<gene>
    <name evidence="2" type="ORF">TBRA_LOCUS15869</name>
</gene>
<accession>A0A6H5J9L8</accession>
<protein>
    <recommendedName>
        <fullName evidence="4">DNA-directed DNA polymerase</fullName>
    </recommendedName>
</protein>
<evidence type="ECO:0000313" key="2">
    <source>
        <dbReference type="EMBL" id="CAB0044281.1"/>
    </source>
</evidence>
<evidence type="ECO:0000256" key="1">
    <source>
        <dbReference type="SAM" id="MobiDB-lite"/>
    </source>
</evidence>
<proteinExistence type="predicted"/>
<sequence length="100" mass="11593">MGEDYNPEKEDVYLMYYDINNLYGWAMAQYLPYGGFEWDDAKDYRTLPERFRVRIHPRGGLGVSRITTRLAQGFATMSRARLPTGLETAQTPDHHAECQT</sequence>
<dbReference type="OrthoDB" id="7697120at2759"/>
<dbReference type="EMBL" id="CADCXV010001421">
    <property type="protein sequence ID" value="CAB0044281.1"/>
    <property type="molecule type" value="Genomic_DNA"/>
</dbReference>